<comment type="caution">
    <text evidence="1">The sequence shown here is derived from an EMBL/GenBank/DDBJ whole genome shotgun (WGS) entry which is preliminary data.</text>
</comment>
<dbReference type="AlphaFoldDB" id="A0A1Q3A1C2"/>
<evidence type="ECO:0000313" key="2">
    <source>
        <dbReference type="Proteomes" id="UP000187013"/>
    </source>
</evidence>
<name>A0A1Q3A1C2_ZYGRO</name>
<organism evidence="1 2">
    <name type="scientific">Zygosaccharomyces rouxii</name>
    <dbReference type="NCBI Taxonomy" id="4956"/>
    <lineage>
        <taxon>Eukaryota</taxon>
        <taxon>Fungi</taxon>
        <taxon>Dikarya</taxon>
        <taxon>Ascomycota</taxon>
        <taxon>Saccharomycotina</taxon>
        <taxon>Saccharomycetes</taxon>
        <taxon>Saccharomycetales</taxon>
        <taxon>Saccharomycetaceae</taxon>
        <taxon>Zygosaccharomyces</taxon>
    </lineage>
</organism>
<reference evidence="1 2" key="1">
    <citation type="submission" date="2016-08" db="EMBL/GenBank/DDBJ databases">
        <title>Draft genome sequence of allopolyploid Zygosaccharomyces rouxii.</title>
        <authorList>
            <person name="Watanabe J."/>
            <person name="Uehara K."/>
            <person name="Mogi Y."/>
            <person name="Tsukioka Y."/>
        </authorList>
    </citation>
    <scope>NUCLEOTIDE SEQUENCE [LARGE SCALE GENOMIC DNA]</scope>
    <source>
        <strain evidence="1 2">NBRC 110957</strain>
    </source>
</reference>
<gene>
    <name evidence="1" type="ORF">ZYGR_0P00760</name>
</gene>
<dbReference type="EMBL" id="BDGX01000016">
    <property type="protein sequence ID" value="GAV49433.1"/>
    <property type="molecule type" value="Genomic_DNA"/>
</dbReference>
<accession>A0A1Q3A1C2</accession>
<protein>
    <submittedName>
        <fullName evidence="1">Uncharacterized protein</fullName>
    </submittedName>
</protein>
<sequence length="63" mass="7122">MSGLSKCVVTLLGQPGVDERDHRTSHPSHTLRFITPKSKLVEADEIPLKESIFLQTELNCVYR</sequence>
<evidence type="ECO:0000313" key="1">
    <source>
        <dbReference type="EMBL" id="GAV49433.1"/>
    </source>
</evidence>
<proteinExistence type="predicted"/>
<dbReference type="Proteomes" id="UP000187013">
    <property type="component" value="Unassembled WGS sequence"/>
</dbReference>